<dbReference type="InterPro" id="IPR036322">
    <property type="entry name" value="WD40_repeat_dom_sf"/>
</dbReference>
<keyword evidence="2" id="KW-0853">WD repeat</keyword>
<dbReference type="GO" id="GO:0005774">
    <property type="term" value="C:vacuolar membrane"/>
    <property type="evidence" value="ECO:0007669"/>
    <property type="project" value="TreeGrafter"/>
</dbReference>
<dbReference type="PRINTS" id="PR00320">
    <property type="entry name" value="GPROTEINBRPT"/>
</dbReference>
<dbReference type="Gene3D" id="2.130.10.10">
    <property type="entry name" value="YVTN repeat-like/Quinoprotein amine dehydrogenase"/>
    <property type="match status" value="2"/>
</dbReference>
<comment type="caution">
    <text evidence="8">The sequence shown here is derived from an EMBL/GenBank/DDBJ whole genome shotgun (WGS) entry which is preliminary data.</text>
</comment>
<dbReference type="PANTHER" id="PTHR46200">
    <property type="entry name" value="GATOR COMPLEX PROTEIN WDR24"/>
    <property type="match status" value="1"/>
</dbReference>
<dbReference type="SMART" id="SM00320">
    <property type="entry name" value="WD40"/>
    <property type="match status" value="7"/>
</dbReference>
<reference evidence="8" key="1">
    <citation type="submission" date="2022-03" db="EMBL/GenBank/DDBJ databases">
        <authorList>
            <person name="Martin C."/>
        </authorList>
    </citation>
    <scope>NUCLEOTIDE SEQUENCE</scope>
</reference>
<dbReference type="OrthoDB" id="9166379at2759"/>
<protein>
    <recommendedName>
        <fullName evidence="7">GATOR2 complex protein WDR24</fullName>
    </recommendedName>
</protein>
<dbReference type="GO" id="GO:0061700">
    <property type="term" value="C:GATOR2 complex"/>
    <property type="evidence" value="ECO:0007669"/>
    <property type="project" value="TreeGrafter"/>
</dbReference>
<dbReference type="Proteomes" id="UP000749559">
    <property type="component" value="Unassembled WGS sequence"/>
</dbReference>
<evidence type="ECO:0000256" key="1">
    <source>
        <dbReference type="ARBA" id="ARBA00008134"/>
    </source>
</evidence>
<name>A0A8J1UHE4_OWEFU</name>
<dbReference type="GO" id="GO:0008270">
    <property type="term" value="F:zinc ion binding"/>
    <property type="evidence" value="ECO:0007669"/>
    <property type="project" value="UniProtKB-KW"/>
</dbReference>
<proteinExistence type="inferred from homology"/>
<evidence type="ECO:0000256" key="6">
    <source>
        <dbReference type="ARBA" id="ARBA00022833"/>
    </source>
</evidence>
<dbReference type="InterPro" id="IPR019775">
    <property type="entry name" value="WD40_repeat_CS"/>
</dbReference>
<dbReference type="Pfam" id="PF21720">
    <property type="entry name" value="MIOS_WD40"/>
    <property type="match status" value="1"/>
</dbReference>
<evidence type="ECO:0000256" key="5">
    <source>
        <dbReference type="ARBA" id="ARBA00022771"/>
    </source>
</evidence>
<dbReference type="InterPro" id="IPR020472">
    <property type="entry name" value="WD40_PAC1"/>
</dbReference>
<dbReference type="PROSITE" id="PS50082">
    <property type="entry name" value="WD_REPEATS_2"/>
    <property type="match status" value="3"/>
</dbReference>
<dbReference type="GO" id="GO:1904263">
    <property type="term" value="P:positive regulation of TORC1 signaling"/>
    <property type="evidence" value="ECO:0007669"/>
    <property type="project" value="TreeGrafter"/>
</dbReference>
<accession>A0A8J1UHE4</accession>
<feature type="non-terminal residue" evidence="8">
    <location>
        <position position="1"/>
    </location>
</feature>
<keyword evidence="4" id="KW-0677">Repeat</keyword>
<evidence type="ECO:0000256" key="4">
    <source>
        <dbReference type="ARBA" id="ARBA00022737"/>
    </source>
</evidence>
<dbReference type="SUPFAM" id="SSF50978">
    <property type="entry name" value="WD40 repeat-like"/>
    <property type="match status" value="1"/>
</dbReference>
<dbReference type="GO" id="GO:0016239">
    <property type="term" value="P:positive regulation of macroautophagy"/>
    <property type="evidence" value="ECO:0007669"/>
    <property type="project" value="TreeGrafter"/>
</dbReference>
<evidence type="ECO:0000313" key="8">
    <source>
        <dbReference type="EMBL" id="CAH1788743.1"/>
    </source>
</evidence>
<sequence>MSSKRRFRISKVSESSSRTMQHTVLEGALNCIATNKDSSQVVVAGRNVFKIFSIEDDQFVEKHNLRVGRNINLNFSASNVAWNPVDDHILASAATNSSVVIWDLNKTSRSKLDTVYSEHRRFVSKVAFHHTESHLLLSGSQDGFMKLFDLKKKEVCTTFSGRSESVRDVTFNPHHYFQFAAAFENGNVQIWDLRKLDKWERQFTAHSGPIFSLDWHPDDKNILASAGRDKTIKIWDMQLLKPKNLHTVQSIASVARCKWRPQRKYHIASCALLVDCSVNVWDIRRPYIPFAAFKEHKDVVTGIVWKQNDPHVFLSSSKDCTLWQHMFKDASRPANSANPVGLSINIRGDVSHAFSDKLVSGNKSGSS</sequence>
<evidence type="ECO:0000256" key="2">
    <source>
        <dbReference type="ARBA" id="ARBA00022574"/>
    </source>
</evidence>
<evidence type="ECO:0000256" key="7">
    <source>
        <dbReference type="ARBA" id="ARBA00040269"/>
    </source>
</evidence>
<evidence type="ECO:0000256" key="3">
    <source>
        <dbReference type="ARBA" id="ARBA00022723"/>
    </source>
</evidence>
<evidence type="ECO:0000313" key="9">
    <source>
        <dbReference type="Proteomes" id="UP000749559"/>
    </source>
</evidence>
<dbReference type="PANTHER" id="PTHR46200:SF1">
    <property type="entry name" value="GATOR COMPLEX PROTEIN WDR24"/>
    <property type="match status" value="1"/>
</dbReference>
<dbReference type="GO" id="GO:0034198">
    <property type="term" value="P:cellular response to amino acid starvation"/>
    <property type="evidence" value="ECO:0007669"/>
    <property type="project" value="TreeGrafter"/>
</dbReference>
<dbReference type="PROSITE" id="PS00678">
    <property type="entry name" value="WD_REPEATS_1"/>
    <property type="match status" value="1"/>
</dbReference>
<dbReference type="EMBL" id="CAIIXF020000007">
    <property type="protein sequence ID" value="CAH1788743.1"/>
    <property type="molecule type" value="Genomic_DNA"/>
</dbReference>
<dbReference type="PROSITE" id="PS50294">
    <property type="entry name" value="WD_REPEATS_REGION"/>
    <property type="match status" value="1"/>
</dbReference>
<dbReference type="InterPro" id="IPR015943">
    <property type="entry name" value="WD40/YVTN_repeat-like_dom_sf"/>
</dbReference>
<dbReference type="InterPro" id="IPR037590">
    <property type="entry name" value="WDR24"/>
</dbReference>
<gene>
    <name evidence="8" type="ORF">OFUS_LOCUS14217</name>
</gene>
<dbReference type="Pfam" id="PF00400">
    <property type="entry name" value="WD40"/>
    <property type="match status" value="1"/>
</dbReference>
<keyword evidence="6" id="KW-0862">Zinc</keyword>
<keyword evidence="9" id="KW-1185">Reference proteome</keyword>
<keyword evidence="3" id="KW-0479">Metal-binding</keyword>
<comment type="similarity">
    <text evidence="1">Belongs to the WD repeat WDR24 family.</text>
</comment>
<dbReference type="AlphaFoldDB" id="A0A8J1UHE4"/>
<keyword evidence="5" id="KW-0863">Zinc-finger</keyword>
<dbReference type="InterPro" id="IPR001680">
    <property type="entry name" value="WD40_rpt"/>
</dbReference>
<dbReference type="GO" id="GO:0005829">
    <property type="term" value="C:cytosol"/>
    <property type="evidence" value="ECO:0007669"/>
    <property type="project" value="TreeGrafter"/>
</dbReference>
<organism evidence="8 9">
    <name type="scientific">Owenia fusiformis</name>
    <name type="common">Polychaete worm</name>
    <dbReference type="NCBI Taxonomy" id="6347"/>
    <lineage>
        <taxon>Eukaryota</taxon>
        <taxon>Metazoa</taxon>
        <taxon>Spiralia</taxon>
        <taxon>Lophotrochozoa</taxon>
        <taxon>Annelida</taxon>
        <taxon>Polychaeta</taxon>
        <taxon>Sedentaria</taxon>
        <taxon>Canalipalpata</taxon>
        <taxon>Sabellida</taxon>
        <taxon>Oweniida</taxon>
        <taxon>Oweniidae</taxon>
        <taxon>Owenia</taxon>
    </lineage>
</organism>